<protein>
    <submittedName>
        <fullName evidence="2">Uncharacterized protein</fullName>
    </submittedName>
</protein>
<evidence type="ECO:0000256" key="1">
    <source>
        <dbReference type="SAM" id="Phobius"/>
    </source>
</evidence>
<proteinExistence type="predicted"/>
<gene>
    <name evidence="2" type="ORF">CLV70_112227</name>
</gene>
<name>A0A2T0RXF9_9ACTN</name>
<dbReference type="Proteomes" id="UP000239209">
    <property type="component" value="Unassembled WGS sequence"/>
</dbReference>
<evidence type="ECO:0000313" key="2">
    <source>
        <dbReference type="EMBL" id="PRY25861.1"/>
    </source>
</evidence>
<dbReference type="OrthoDB" id="3404767at2"/>
<dbReference type="RefSeq" id="WP_106129036.1">
    <property type="nucleotide sequence ID" value="NZ_PVZG01000012.1"/>
</dbReference>
<feature type="transmembrane region" description="Helical" evidence="1">
    <location>
        <begin position="6"/>
        <end position="25"/>
    </location>
</feature>
<sequence>MAGELVTAITSLGGVVLGGGLSFLVQNNTQRMSARIEQRKQDLARAESRRAEQLTHLERFIAVAAEAERVAFGRPGDFVPGDAWSASAQEVMQRLWVAERMLQVLYPSGVHTAARAYFERINGAVWEGVPQIESLYAELDVLRGAFLAASRAAIG</sequence>
<comment type="caution">
    <text evidence="2">The sequence shown here is derived from an EMBL/GenBank/DDBJ whole genome shotgun (WGS) entry which is preliminary data.</text>
</comment>
<evidence type="ECO:0000313" key="3">
    <source>
        <dbReference type="Proteomes" id="UP000239209"/>
    </source>
</evidence>
<organism evidence="2 3">
    <name type="scientific">Pseudosporangium ferrugineum</name>
    <dbReference type="NCBI Taxonomy" id="439699"/>
    <lineage>
        <taxon>Bacteria</taxon>
        <taxon>Bacillati</taxon>
        <taxon>Actinomycetota</taxon>
        <taxon>Actinomycetes</taxon>
        <taxon>Micromonosporales</taxon>
        <taxon>Micromonosporaceae</taxon>
        <taxon>Pseudosporangium</taxon>
    </lineage>
</organism>
<dbReference type="EMBL" id="PVZG01000012">
    <property type="protein sequence ID" value="PRY25861.1"/>
    <property type="molecule type" value="Genomic_DNA"/>
</dbReference>
<keyword evidence="1" id="KW-0812">Transmembrane</keyword>
<keyword evidence="1" id="KW-0472">Membrane</keyword>
<dbReference type="AlphaFoldDB" id="A0A2T0RXF9"/>
<accession>A0A2T0RXF9</accession>
<reference evidence="2 3" key="1">
    <citation type="submission" date="2018-03" db="EMBL/GenBank/DDBJ databases">
        <title>Genomic Encyclopedia of Archaeal and Bacterial Type Strains, Phase II (KMG-II): from individual species to whole genera.</title>
        <authorList>
            <person name="Goeker M."/>
        </authorList>
    </citation>
    <scope>NUCLEOTIDE SEQUENCE [LARGE SCALE GENOMIC DNA]</scope>
    <source>
        <strain evidence="2 3">DSM 45348</strain>
    </source>
</reference>
<keyword evidence="1" id="KW-1133">Transmembrane helix</keyword>
<keyword evidence="3" id="KW-1185">Reference proteome</keyword>